<proteinExistence type="predicted"/>
<sequence length="65" mass="6973">MKFLVTGAAGFIGFPYRAAPCLNEGHDVVGIDNMNDYYDVSLKQARLDRPGISGIPFPAAGFGRP</sequence>
<dbReference type="InterPro" id="IPR036291">
    <property type="entry name" value="NAD(P)-bd_dom_sf"/>
</dbReference>
<protein>
    <submittedName>
        <fullName evidence="1">dTDP-glucose 4,6-dehydratase</fullName>
    </submittedName>
</protein>
<dbReference type="EMBL" id="UGNC01000005">
    <property type="protein sequence ID" value="STW49702.1"/>
    <property type="molecule type" value="Genomic_DNA"/>
</dbReference>
<name>A0A378FX45_KLEPN</name>
<evidence type="ECO:0000313" key="1">
    <source>
        <dbReference type="EMBL" id="STW49702.1"/>
    </source>
</evidence>
<dbReference type="AlphaFoldDB" id="A0A378FX45"/>
<gene>
    <name evidence="1" type="ORF">NCTC9617_06341</name>
</gene>
<dbReference type="SUPFAM" id="SSF51735">
    <property type="entry name" value="NAD(P)-binding Rossmann-fold domains"/>
    <property type="match status" value="1"/>
</dbReference>
<reference evidence="1 2" key="1">
    <citation type="submission" date="2018-06" db="EMBL/GenBank/DDBJ databases">
        <authorList>
            <consortium name="Pathogen Informatics"/>
            <person name="Doyle S."/>
        </authorList>
    </citation>
    <scope>NUCLEOTIDE SEQUENCE [LARGE SCALE GENOMIC DNA]</scope>
    <source>
        <strain evidence="1 2">NCTC9617</strain>
    </source>
</reference>
<dbReference type="Gene3D" id="3.40.50.720">
    <property type="entry name" value="NAD(P)-binding Rossmann-like Domain"/>
    <property type="match status" value="1"/>
</dbReference>
<dbReference type="Proteomes" id="UP000255167">
    <property type="component" value="Unassembled WGS sequence"/>
</dbReference>
<accession>A0A378FX45</accession>
<evidence type="ECO:0000313" key="2">
    <source>
        <dbReference type="Proteomes" id="UP000255167"/>
    </source>
</evidence>
<organism evidence="1 2">
    <name type="scientific">Klebsiella pneumoniae</name>
    <dbReference type="NCBI Taxonomy" id="573"/>
    <lineage>
        <taxon>Bacteria</taxon>
        <taxon>Pseudomonadati</taxon>
        <taxon>Pseudomonadota</taxon>
        <taxon>Gammaproteobacteria</taxon>
        <taxon>Enterobacterales</taxon>
        <taxon>Enterobacteriaceae</taxon>
        <taxon>Klebsiella/Raoultella group</taxon>
        <taxon>Klebsiella</taxon>
        <taxon>Klebsiella pneumoniae complex</taxon>
    </lineage>
</organism>